<protein>
    <submittedName>
        <fullName evidence="2">Uncharacterized protein</fullName>
    </submittedName>
</protein>
<feature type="non-terminal residue" evidence="2">
    <location>
        <position position="586"/>
    </location>
</feature>
<feature type="coiled-coil region" evidence="1">
    <location>
        <begin position="240"/>
        <end position="317"/>
    </location>
</feature>
<name>A0A699KDQ9_TANCI</name>
<keyword evidence="1" id="KW-0175">Coiled coil</keyword>
<feature type="coiled-coil region" evidence="1">
    <location>
        <begin position="457"/>
        <end position="491"/>
    </location>
</feature>
<organism evidence="2">
    <name type="scientific">Tanacetum cinerariifolium</name>
    <name type="common">Dalmatian daisy</name>
    <name type="synonym">Chrysanthemum cinerariifolium</name>
    <dbReference type="NCBI Taxonomy" id="118510"/>
    <lineage>
        <taxon>Eukaryota</taxon>
        <taxon>Viridiplantae</taxon>
        <taxon>Streptophyta</taxon>
        <taxon>Embryophyta</taxon>
        <taxon>Tracheophyta</taxon>
        <taxon>Spermatophyta</taxon>
        <taxon>Magnoliopsida</taxon>
        <taxon>eudicotyledons</taxon>
        <taxon>Gunneridae</taxon>
        <taxon>Pentapetalae</taxon>
        <taxon>asterids</taxon>
        <taxon>campanulids</taxon>
        <taxon>Asterales</taxon>
        <taxon>Asteraceae</taxon>
        <taxon>Asteroideae</taxon>
        <taxon>Anthemideae</taxon>
        <taxon>Anthemidinae</taxon>
        <taxon>Tanacetum</taxon>
    </lineage>
</organism>
<evidence type="ECO:0000313" key="2">
    <source>
        <dbReference type="EMBL" id="GFA82775.1"/>
    </source>
</evidence>
<dbReference type="AlphaFoldDB" id="A0A699KDQ9"/>
<dbReference type="EMBL" id="BKCJ010495619">
    <property type="protein sequence ID" value="GFA82775.1"/>
    <property type="molecule type" value="Genomic_DNA"/>
</dbReference>
<reference evidence="2" key="1">
    <citation type="journal article" date="2019" name="Sci. Rep.">
        <title>Draft genome of Tanacetum cinerariifolium, the natural source of mosquito coil.</title>
        <authorList>
            <person name="Yamashiro T."/>
            <person name="Shiraishi A."/>
            <person name="Satake H."/>
            <person name="Nakayama K."/>
        </authorList>
    </citation>
    <scope>NUCLEOTIDE SEQUENCE</scope>
</reference>
<evidence type="ECO:0000256" key="1">
    <source>
        <dbReference type="SAM" id="Coils"/>
    </source>
</evidence>
<gene>
    <name evidence="2" type="ORF">Tci_654747</name>
</gene>
<sequence length="586" mass="66757">MTDTSSIVNHNAYMASSSAPQIDYASMVQHSSEYSPPETGLVVLVFQKGDDPINAINHMMSFLTAVVTSRYPATNNQLRTSSNPRQQATINNGRVTIQPIQRRQNFVSAGLSRPFTSGSADDLDAYDSDCDEINTAKIALMANLSHYDSNNLAEVNNHDNRTNHFPQEMQVPLTSEQSTILTQSNTEITSDSNIISYSQYMNESQYNTVQNSTIHALQDDLILSVIEQLKTQVVNCTKINHDNKQVNEVLTAELERYRNQERVLNEQKHDDKASTSYKPSLEIESLKHTLSEHLKEKESLEQKITILKNDFQKEESKNIDRELALEKQVKELNNIVFKRSQSAQTIHMLTKPQVFYNHSTRQALGFQNPCYLKKAQQLKPKLYNGRIIEKSDVVVIPDTEETSMLAEESHFETRFVPQIELSVEQDFWSQYSVQTDKPNLSATTTIVEIPKELPKVSMQMELAVEQHREEKNKFQNKMENVLQENDRLLTQALSVEIVNVVVHENVKSACLNVDVCAQNTLSSSESAPTFAELFEINELKPQAQAKNTMFLKLKEKLCSLNGDVNERNMKRELKKIETLNIELDHK</sequence>
<proteinExistence type="predicted"/>
<accession>A0A699KDQ9</accession>
<comment type="caution">
    <text evidence="2">The sequence shown here is derived from an EMBL/GenBank/DDBJ whole genome shotgun (WGS) entry which is preliminary data.</text>
</comment>